<evidence type="ECO:0000259" key="1">
    <source>
        <dbReference type="SMART" id="SM00382"/>
    </source>
</evidence>
<reference evidence="2 3" key="1">
    <citation type="submission" date="2013-04" db="EMBL/GenBank/DDBJ databases">
        <title>The Genome Sequence of Bacteroides massiliensis dnLKV3.</title>
        <authorList>
            <consortium name="The Broad Institute Genomics Platform"/>
            <consortium name="The Broad Institute Genome Sequencing Center for Infectious Disease"/>
            <person name="Earl A."/>
            <person name="Xavier R."/>
            <person name="Kuhn K."/>
            <person name="Stappenbeck T."/>
            <person name="Walker B."/>
            <person name="Young S."/>
            <person name="Zeng Q."/>
            <person name="Gargeya S."/>
            <person name="Fitzgerald M."/>
            <person name="Haas B."/>
            <person name="Abouelleil A."/>
            <person name="Allen A.W."/>
            <person name="Alvarado L."/>
            <person name="Arachchi H.M."/>
            <person name="Berlin A.M."/>
            <person name="Chapman S.B."/>
            <person name="Gainer-Dewar J."/>
            <person name="Goldberg J."/>
            <person name="Griggs A."/>
            <person name="Gujja S."/>
            <person name="Hansen M."/>
            <person name="Howarth C."/>
            <person name="Imamovic A."/>
            <person name="Ireland A."/>
            <person name="Larimer J."/>
            <person name="McCowan C."/>
            <person name="Murphy C."/>
            <person name="Pearson M."/>
            <person name="Poon T.W."/>
            <person name="Priest M."/>
            <person name="Roberts A."/>
            <person name="Saif S."/>
            <person name="Shea T."/>
            <person name="Sisk P."/>
            <person name="Sykes S."/>
            <person name="Wortman J."/>
            <person name="Nusbaum C."/>
            <person name="Birren B."/>
        </authorList>
    </citation>
    <scope>NUCLEOTIDE SEQUENCE [LARGE SCALE GENOMIC DNA]</scope>
    <source>
        <strain evidence="3">dnLKV3</strain>
    </source>
</reference>
<dbReference type="OrthoDB" id="9805802at2"/>
<sequence length="386" mass="44959">MSNFITDIKVQKVFHLKDFCIPISETEKKHLIITGRNGSGKTILLNAIAAFFNEMYSFASVKSIAGKYMLENRFVAEKQVGLYCNDAETLLKKYRKQDFIIAFYADERKSRFEESRNPVKPDLKVNKENVGQSKVDQFLNFMVDYKVQEALARNEGKNEDADYIRQWFISFQTILGRIFDDPQLNLKFNYKDYSFFIETDGKSFKFTELSAGYSAVLDIVTDLILKMQEGNNIVRAYEKEGIVLIDEIETHLHLELQRVILPILTTIFPHIQFIVTTHSPFILSSLPNAVAFDLERRESIEDLTEYSYEALAEGYFGVSTDSSEIQMRLQQLESLIQKEKLSVSEEKELEMYLKDFENIPEVLAPNVKARFYELKRIWNSKAWKYD</sequence>
<dbReference type="InterPro" id="IPR027417">
    <property type="entry name" value="P-loop_NTPase"/>
</dbReference>
<dbReference type="Pfam" id="PF13304">
    <property type="entry name" value="AAA_21"/>
    <property type="match status" value="1"/>
</dbReference>
<dbReference type="CDD" id="cd00267">
    <property type="entry name" value="ABC_ATPase"/>
    <property type="match status" value="1"/>
</dbReference>
<dbReference type="AlphaFoldDB" id="R9I6N0"/>
<dbReference type="STRING" id="1235788.C802_02879"/>
<dbReference type="SMART" id="SM00382">
    <property type="entry name" value="AAA"/>
    <property type="match status" value="1"/>
</dbReference>
<dbReference type="PATRIC" id="fig|1235788.3.peg.2951"/>
<evidence type="ECO:0000313" key="2">
    <source>
        <dbReference type="EMBL" id="EOS11766.1"/>
    </source>
</evidence>
<dbReference type="RefSeq" id="WP_016277215.1">
    <property type="nucleotide sequence ID" value="NZ_CAPBMW010000036.1"/>
</dbReference>
<dbReference type="InterPro" id="IPR003593">
    <property type="entry name" value="AAA+_ATPase"/>
</dbReference>
<dbReference type="PANTHER" id="PTHR43581:SF4">
    <property type="entry name" value="ATP_GTP PHOSPHATASE"/>
    <property type="match status" value="1"/>
</dbReference>
<gene>
    <name evidence="2" type="ORF">C802_02879</name>
</gene>
<dbReference type="SUPFAM" id="SSF52540">
    <property type="entry name" value="P-loop containing nucleoside triphosphate hydrolases"/>
    <property type="match status" value="1"/>
</dbReference>
<dbReference type="PANTHER" id="PTHR43581">
    <property type="entry name" value="ATP/GTP PHOSPHATASE"/>
    <property type="match status" value="1"/>
</dbReference>
<keyword evidence="3" id="KW-1185">Reference proteome</keyword>
<dbReference type="InterPro" id="IPR003959">
    <property type="entry name" value="ATPase_AAA_core"/>
</dbReference>
<feature type="domain" description="AAA+ ATPase" evidence="1">
    <location>
        <begin position="27"/>
        <end position="304"/>
    </location>
</feature>
<dbReference type="InterPro" id="IPR051396">
    <property type="entry name" value="Bact_Antivir_Def_Nuclease"/>
</dbReference>
<dbReference type="GO" id="GO:0016887">
    <property type="term" value="F:ATP hydrolysis activity"/>
    <property type="evidence" value="ECO:0007669"/>
    <property type="project" value="InterPro"/>
</dbReference>
<dbReference type="GO" id="GO:0005524">
    <property type="term" value="F:ATP binding"/>
    <property type="evidence" value="ECO:0007669"/>
    <property type="project" value="InterPro"/>
</dbReference>
<name>R9I6N0_9BACT</name>
<dbReference type="GeneID" id="82151635"/>
<dbReference type="Gene3D" id="3.40.50.300">
    <property type="entry name" value="P-loop containing nucleotide triphosphate hydrolases"/>
    <property type="match status" value="1"/>
</dbReference>
<organism evidence="2 3">
    <name type="scientific">Phocaeicola sartorii</name>
    <dbReference type="NCBI Taxonomy" id="671267"/>
    <lineage>
        <taxon>Bacteria</taxon>
        <taxon>Pseudomonadati</taxon>
        <taxon>Bacteroidota</taxon>
        <taxon>Bacteroidia</taxon>
        <taxon>Bacteroidales</taxon>
        <taxon>Bacteroidaceae</taxon>
        <taxon>Phocaeicola</taxon>
    </lineage>
</organism>
<dbReference type="Proteomes" id="UP000014200">
    <property type="component" value="Unassembled WGS sequence"/>
</dbReference>
<dbReference type="HOGENOM" id="CLU_033429_0_1_10"/>
<evidence type="ECO:0000313" key="3">
    <source>
        <dbReference type="Proteomes" id="UP000014200"/>
    </source>
</evidence>
<protein>
    <recommendedName>
        <fullName evidence="1">AAA+ ATPase domain-containing protein</fullName>
    </recommendedName>
</protein>
<dbReference type="EMBL" id="ASSP01000017">
    <property type="protein sequence ID" value="EOS11766.1"/>
    <property type="molecule type" value="Genomic_DNA"/>
</dbReference>
<proteinExistence type="predicted"/>
<accession>R9I6N0</accession>
<comment type="caution">
    <text evidence="2">The sequence shown here is derived from an EMBL/GenBank/DDBJ whole genome shotgun (WGS) entry which is preliminary data.</text>
</comment>